<gene>
    <name evidence="1" type="ORF">GCM10023213_11900</name>
</gene>
<sequence length="175" mass="19940">MTHIMIRRLFAYLCLFTLTACGPVDREGVRLDHYETESTEALVREIIRTLPDPNPGVPKSYSIALGEIVPNRDYTPASVPFLKRFDDLKLRLISASVLTTAQPDNMIVDPDQRIAVYVIQVRLMKALAADTWEYEAGWSYKKDFQRKKWLVKQVDGKNVITDLGVLDGNWKSPAK</sequence>
<keyword evidence="2" id="KW-1185">Reference proteome</keyword>
<dbReference type="EMBL" id="BAABIA010000002">
    <property type="protein sequence ID" value="GAA5136593.1"/>
    <property type="molecule type" value="Genomic_DNA"/>
</dbReference>
<evidence type="ECO:0000313" key="2">
    <source>
        <dbReference type="Proteomes" id="UP001499852"/>
    </source>
</evidence>
<comment type="caution">
    <text evidence="1">The sequence shown here is derived from an EMBL/GenBank/DDBJ whole genome shotgun (WGS) entry which is preliminary data.</text>
</comment>
<name>A0ABP9NYW5_9BACT</name>
<accession>A0ABP9NYW5</accession>
<organism evidence="1 2">
    <name type="scientific">Prosthecobacter algae</name>
    <dbReference type="NCBI Taxonomy" id="1144682"/>
    <lineage>
        <taxon>Bacteria</taxon>
        <taxon>Pseudomonadati</taxon>
        <taxon>Verrucomicrobiota</taxon>
        <taxon>Verrucomicrobiia</taxon>
        <taxon>Verrucomicrobiales</taxon>
        <taxon>Verrucomicrobiaceae</taxon>
        <taxon>Prosthecobacter</taxon>
    </lineage>
</organism>
<reference evidence="2" key="1">
    <citation type="journal article" date="2019" name="Int. J. Syst. Evol. Microbiol.">
        <title>The Global Catalogue of Microorganisms (GCM) 10K type strain sequencing project: providing services to taxonomists for standard genome sequencing and annotation.</title>
        <authorList>
            <consortium name="The Broad Institute Genomics Platform"/>
            <consortium name="The Broad Institute Genome Sequencing Center for Infectious Disease"/>
            <person name="Wu L."/>
            <person name="Ma J."/>
        </authorList>
    </citation>
    <scope>NUCLEOTIDE SEQUENCE [LARGE SCALE GENOMIC DNA]</scope>
    <source>
        <strain evidence="2">JCM 18053</strain>
    </source>
</reference>
<evidence type="ECO:0000313" key="1">
    <source>
        <dbReference type="EMBL" id="GAA5136593.1"/>
    </source>
</evidence>
<evidence type="ECO:0008006" key="3">
    <source>
        <dbReference type="Google" id="ProtNLM"/>
    </source>
</evidence>
<dbReference type="Proteomes" id="UP001499852">
    <property type="component" value="Unassembled WGS sequence"/>
</dbReference>
<protein>
    <recommendedName>
        <fullName evidence="3">Lipoprotein</fullName>
    </recommendedName>
</protein>
<proteinExistence type="predicted"/>
<dbReference type="PROSITE" id="PS51257">
    <property type="entry name" value="PROKAR_LIPOPROTEIN"/>
    <property type="match status" value="1"/>
</dbReference>